<accession>A0A9N9S1H5</accession>
<dbReference type="GO" id="GO:0045334">
    <property type="term" value="C:clathrin-coated endocytic vesicle"/>
    <property type="evidence" value="ECO:0007669"/>
    <property type="project" value="TreeGrafter"/>
</dbReference>
<dbReference type="AlphaFoldDB" id="A0A9N9S1H5"/>
<dbReference type="OrthoDB" id="405996at2759"/>
<evidence type="ECO:0000313" key="5">
    <source>
        <dbReference type="Proteomes" id="UP001153620"/>
    </source>
</evidence>
<dbReference type="InterPro" id="IPR002013">
    <property type="entry name" value="SAC_dom"/>
</dbReference>
<evidence type="ECO:0000259" key="2">
    <source>
        <dbReference type="PROSITE" id="PS50275"/>
    </source>
</evidence>
<dbReference type="PROSITE" id="PS50275">
    <property type="entry name" value="SAC"/>
    <property type="match status" value="1"/>
</dbReference>
<feature type="region of interest" description="Disordered" evidence="1">
    <location>
        <begin position="865"/>
        <end position="886"/>
    </location>
</feature>
<name>A0A9N9S1H5_9DIPT</name>
<keyword evidence="5" id="KW-1185">Reference proteome</keyword>
<evidence type="ECO:0008006" key="6">
    <source>
        <dbReference type="Google" id="ProtNLM"/>
    </source>
</evidence>
<feature type="compositionally biased region" description="Polar residues" evidence="1">
    <location>
        <begin position="109"/>
        <end position="125"/>
    </location>
</feature>
<dbReference type="InterPro" id="IPR034753">
    <property type="entry name" value="hSac2"/>
</dbReference>
<evidence type="ECO:0000259" key="3">
    <source>
        <dbReference type="PROSITE" id="PS51791"/>
    </source>
</evidence>
<feature type="domain" description="HSac2" evidence="3">
    <location>
        <begin position="649"/>
        <end position="814"/>
    </location>
</feature>
<dbReference type="PROSITE" id="PS51791">
    <property type="entry name" value="HSAC2"/>
    <property type="match status" value="1"/>
</dbReference>
<protein>
    <recommendedName>
        <fullName evidence="6">Phosphatidylinositide phosphatase SAC2</fullName>
    </recommendedName>
</protein>
<sequence length="1088" mass="122613">MEVFETEKHYIFVKNGKSLWWDRRTGEFQIKCAFDFAEVFDIECIGITYGIVGEIKFPGVYDPHLLIIKEAVPIGSLCQSNLVYKIKSVCILSQDEPDYQLIPCSKHATTSLSRPNSSTQSSPQTKPKIFDASSNLMNKTWGAMKSAGSTIKNTTQQAASIATTQVKSKVGIKEPYKKLEKRISEEIHKVFDDTDSFYYCPTIDITNNLQRKEAEIHDDRFLWNKHMLSEMLKLEDQYWTLPIIQGFVQVEQCVIDNECFTLALVSRRSRFRAGTRYKRRGIDEDGHVANYVETEQILSLRQHQISFTQIRGSVPLYWSQPGYKYRPPPKIDKDEEETQKAFAKHFDDELDIYKNICIVNLVEQSGKEKIIGDKYAEQIIRYNNEKLMYVTFDFHEYCRGMRFENVSALIEALAVELHDYGFHWRDTNGAIKNQAGIFRVNCMDCLDRTNVVQTALGKAILESQLVKLGLAPPYSQLPIELKTIFMTLYANNGDTISRQYAGTNALKGDYTRTGERKISGLVKDGMNSANRYYLQHFVDSFRQSTLDLLLGNLEDISDITADDPFEQFTNIAQSVLMPDSRAPTYFNYSSPIGCELKFIGDSIYFASYYLARFKDTYRQATIDLMLGNQMSNESLSALGGQQIADETDAMENAEHARMLVDDCRKMLLGTSLVVGAWGLIDADPSTGDANETEVDTILLLTSSEFYVAEYDSQLDKIVKFECVPLNSVTVVEFGLFQQQQIFKNPAAAHLCIRINYTIDNVDGYFYMFRSANIRFFNNTAVVIKKNEELIESMTAIVEVFRISLESIGKDVPFISGGSLQRRKSRNMLQPPTGLPRNLSESQLVQLGSKALSNVAGQFSKLGQSFNPAKGKNNKQNANPPVVYNSTNTESKASSFYVGREAKEDYDSDEDNDCSIYEPEMVETEQNPIFNENAFLPSVGIVMSNPTHDDSSPDMLQNKLNARHPSNMATISITSVTDHIHVPAAMQPLSPMMSPMKTLAPEIKIDNSSNLTPRNEMSLNLTGSQSENAIKQLKTLTSPLTMIAKSVQSLGLASKSQTQLSEMIASDINSKKLEEKFAEGKCKSKLIAL</sequence>
<feature type="compositionally biased region" description="Polar residues" evidence="1">
    <location>
        <begin position="873"/>
        <end position="886"/>
    </location>
</feature>
<dbReference type="PANTHER" id="PTHR45662">
    <property type="entry name" value="PHOSPHATIDYLINOSITIDE PHOSPHATASE SAC1"/>
    <property type="match status" value="1"/>
</dbReference>
<evidence type="ECO:0000313" key="4">
    <source>
        <dbReference type="EMBL" id="CAG9807450.1"/>
    </source>
</evidence>
<dbReference type="PANTHER" id="PTHR45662:SF8">
    <property type="entry name" value="PHOSPHATIDYLINOSITIDE PHOSPHATASE SAC2"/>
    <property type="match status" value="1"/>
</dbReference>
<dbReference type="GO" id="GO:2001135">
    <property type="term" value="P:regulation of endocytic recycling"/>
    <property type="evidence" value="ECO:0007669"/>
    <property type="project" value="TreeGrafter"/>
</dbReference>
<feature type="region of interest" description="Disordered" evidence="1">
    <location>
        <begin position="109"/>
        <end position="128"/>
    </location>
</feature>
<reference evidence="4" key="2">
    <citation type="submission" date="2022-10" db="EMBL/GenBank/DDBJ databases">
        <authorList>
            <consortium name="ENA_rothamsted_submissions"/>
            <consortium name="culmorum"/>
            <person name="King R."/>
        </authorList>
    </citation>
    <scope>NUCLEOTIDE SEQUENCE</scope>
</reference>
<dbReference type="InterPro" id="IPR022158">
    <property type="entry name" value="Inositol_phosphatase"/>
</dbReference>
<reference evidence="4" key="1">
    <citation type="submission" date="2022-01" db="EMBL/GenBank/DDBJ databases">
        <authorList>
            <person name="King R."/>
        </authorList>
    </citation>
    <scope>NUCLEOTIDE SEQUENCE</scope>
</reference>
<feature type="domain" description="SAC" evidence="2">
    <location>
        <begin position="188"/>
        <end position="502"/>
    </location>
</feature>
<dbReference type="Pfam" id="PF02383">
    <property type="entry name" value="Syja_N"/>
    <property type="match status" value="1"/>
</dbReference>
<dbReference type="GO" id="GO:0043812">
    <property type="term" value="F:phosphatidylinositol-4-phosphate phosphatase activity"/>
    <property type="evidence" value="ECO:0007669"/>
    <property type="project" value="TreeGrafter"/>
</dbReference>
<proteinExistence type="predicted"/>
<organism evidence="4 5">
    <name type="scientific">Chironomus riparius</name>
    <dbReference type="NCBI Taxonomy" id="315576"/>
    <lineage>
        <taxon>Eukaryota</taxon>
        <taxon>Metazoa</taxon>
        <taxon>Ecdysozoa</taxon>
        <taxon>Arthropoda</taxon>
        <taxon>Hexapoda</taxon>
        <taxon>Insecta</taxon>
        <taxon>Pterygota</taxon>
        <taxon>Neoptera</taxon>
        <taxon>Endopterygota</taxon>
        <taxon>Diptera</taxon>
        <taxon>Nematocera</taxon>
        <taxon>Chironomoidea</taxon>
        <taxon>Chironomidae</taxon>
        <taxon>Chironominae</taxon>
        <taxon>Chironomus</taxon>
    </lineage>
</organism>
<evidence type="ECO:0000256" key="1">
    <source>
        <dbReference type="SAM" id="MobiDB-lite"/>
    </source>
</evidence>
<dbReference type="GO" id="GO:0005769">
    <property type="term" value="C:early endosome"/>
    <property type="evidence" value="ECO:0007669"/>
    <property type="project" value="TreeGrafter"/>
</dbReference>
<dbReference type="Pfam" id="PF12456">
    <property type="entry name" value="hSac2"/>
    <property type="match status" value="1"/>
</dbReference>
<dbReference type="Proteomes" id="UP001153620">
    <property type="component" value="Chromosome 3"/>
</dbReference>
<gene>
    <name evidence="4" type="ORF">CHIRRI_LOCUS10299</name>
</gene>
<dbReference type="GO" id="GO:0046856">
    <property type="term" value="P:phosphatidylinositol dephosphorylation"/>
    <property type="evidence" value="ECO:0007669"/>
    <property type="project" value="TreeGrafter"/>
</dbReference>
<dbReference type="EMBL" id="OU895879">
    <property type="protein sequence ID" value="CAG9807450.1"/>
    <property type="molecule type" value="Genomic_DNA"/>
</dbReference>